<dbReference type="Proteomes" id="UP000222054">
    <property type="component" value="Unassembled WGS sequence"/>
</dbReference>
<protein>
    <recommendedName>
        <fullName evidence="3">COMM domain-containing protein</fullName>
    </recommendedName>
</protein>
<feature type="transmembrane region" description="Helical" evidence="2">
    <location>
        <begin position="64"/>
        <end position="81"/>
    </location>
</feature>
<feature type="coiled-coil region" evidence="1">
    <location>
        <begin position="106"/>
        <end position="143"/>
    </location>
</feature>
<gene>
    <name evidence="4" type="ORF">CN958_24675</name>
</gene>
<evidence type="ECO:0000256" key="2">
    <source>
        <dbReference type="SAM" id="Phobius"/>
    </source>
</evidence>
<organism evidence="4 5">
    <name type="scientific">Bacillus cereus</name>
    <dbReference type="NCBI Taxonomy" id="1396"/>
    <lineage>
        <taxon>Bacteria</taxon>
        <taxon>Bacillati</taxon>
        <taxon>Bacillota</taxon>
        <taxon>Bacilli</taxon>
        <taxon>Bacillales</taxon>
        <taxon>Bacillaceae</taxon>
        <taxon>Bacillus</taxon>
        <taxon>Bacillus cereus group</taxon>
    </lineage>
</organism>
<keyword evidence="2" id="KW-0472">Membrane</keyword>
<feature type="domain" description="COMM" evidence="3">
    <location>
        <begin position="32"/>
        <end position="141"/>
    </location>
</feature>
<proteinExistence type="predicted"/>
<dbReference type="InterPro" id="IPR017920">
    <property type="entry name" value="COMM"/>
</dbReference>
<feature type="transmembrane region" description="Helical" evidence="2">
    <location>
        <begin position="191"/>
        <end position="210"/>
    </location>
</feature>
<keyword evidence="2" id="KW-1133">Transmembrane helix</keyword>
<evidence type="ECO:0000259" key="3">
    <source>
        <dbReference type="PROSITE" id="PS51269"/>
    </source>
</evidence>
<dbReference type="EMBL" id="NUHO01000116">
    <property type="protein sequence ID" value="PGM89355.1"/>
    <property type="molecule type" value="Genomic_DNA"/>
</dbReference>
<dbReference type="RefSeq" id="WP_098778780.1">
    <property type="nucleotide sequence ID" value="NZ_NUHO01000116.1"/>
</dbReference>
<reference evidence="4 5" key="1">
    <citation type="submission" date="2017-09" db="EMBL/GenBank/DDBJ databases">
        <title>Large-scale bioinformatics analysis of Bacillus genomes uncovers conserved roles of natural products in bacterial physiology.</title>
        <authorList>
            <consortium name="Agbiome Team Llc"/>
            <person name="Bleich R.M."/>
            <person name="Grubbs K.J."/>
            <person name="Santa Maria K.C."/>
            <person name="Allen S.E."/>
            <person name="Farag S."/>
            <person name="Shank E.A."/>
            <person name="Bowers A."/>
        </authorList>
    </citation>
    <scope>NUCLEOTIDE SEQUENCE [LARGE SCALE GENOMIC DNA]</scope>
    <source>
        <strain evidence="4 5">AFS053130</strain>
    </source>
</reference>
<name>A0A2B9DLC1_BACCE</name>
<dbReference type="InterPro" id="IPR041115">
    <property type="entry name" value="SLATT_5"/>
</dbReference>
<sequence>MNNEEKVIEQVNQQGLQTTEEDKNKDVTDVDIFKDLKRRVDLTRRSRIKAAGRLRERHEFFEKVSYFYSVVVLALSVWFITGNNGSTKILLIASLSLTFFTMFLGVKNYKERASNFESNYQQLNVLLNKLQRLEAELDSINQDKLKELHGEFEKLILEKENHINIDYITCNSDHELKYQNKIMIYKLKDGFMRYTVLILPLIVLIISLYLSK</sequence>
<evidence type="ECO:0000256" key="1">
    <source>
        <dbReference type="SAM" id="Coils"/>
    </source>
</evidence>
<evidence type="ECO:0000313" key="5">
    <source>
        <dbReference type="Proteomes" id="UP000222054"/>
    </source>
</evidence>
<comment type="caution">
    <text evidence="4">The sequence shown here is derived from an EMBL/GenBank/DDBJ whole genome shotgun (WGS) entry which is preliminary data.</text>
</comment>
<keyword evidence="1" id="KW-0175">Coiled coil</keyword>
<dbReference type="AlphaFoldDB" id="A0A2B9DLC1"/>
<dbReference type="NCBIfam" id="NF033631">
    <property type="entry name" value="SLATT_5"/>
    <property type="match status" value="1"/>
</dbReference>
<feature type="transmembrane region" description="Helical" evidence="2">
    <location>
        <begin position="87"/>
        <end position="106"/>
    </location>
</feature>
<dbReference type="PROSITE" id="PS51269">
    <property type="entry name" value="COMM"/>
    <property type="match status" value="1"/>
</dbReference>
<keyword evidence="2" id="KW-0812">Transmembrane</keyword>
<evidence type="ECO:0000313" key="4">
    <source>
        <dbReference type="EMBL" id="PGM89355.1"/>
    </source>
</evidence>
<dbReference type="Pfam" id="PF18160">
    <property type="entry name" value="SLATT_5"/>
    <property type="match status" value="1"/>
</dbReference>
<accession>A0A2B9DLC1</accession>